<feature type="compositionally biased region" description="Basic and acidic residues" evidence="1">
    <location>
        <begin position="216"/>
        <end position="226"/>
    </location>
</feature>
<dbReference type="OrthoDB" id="10416941at2759"/>
<organism evidence="2 3">
    <name type="scientific">Albula goreensis</name>
    <dbReference type="NCBI Taxonomy" id="1534307"/>
    <lineage>
        <taxon>Eukaryota</taxon>
        <taxon>Metazoa</taxon>
        <taxon>Chordata</taxon>
        <taxon>Craniata</taxon>
        <taxon>Vertebrata</taxon>
        <taxon>Euteleostomi</taxon>
        <taxon>Actinopterygii</taxon>
        <taxon>Neopterygii</taxon>
        <taxon>Teleostei</taxon>
        <taxon>Albuliformes</taxon>
        <taxon>Albulidae</taxon>
        <taxon>Albula</taxon>
    </lineage>
</organism>
<sequence>MFLSRLLQMFTGAARVARVVSGCDQSATSSDKPGQSELYIYSLTSSQFDGGKIKRDKRGNGEAALQVIFATRAERCRTSLDPDAPDQAADEEPLHVEDEGSEDAEDEGDPALHHPAPPSGKAPTRPAALRPVPSPPTQQTAPLQPSTAGAPGTEPEVNRSAEGQTGSWATGACGEEGRRARQAVDCSPTRGQAPPPLPFPSPGQADEGPFPGNLSRRSEVINEGHW</sequence>
<proteinExistence type="predicted"/>
<feature type="compositionally biased region" description="Acidic residues" evidence="1">
    <location>
        <begin position="99"/>
        <end position="109"/>
    </location>
</feature>
<feature type="region of interest" description="Disordered" evidence="1">
    <location>
        <begin position="79"/>
        <end position="226"/>
    </location>
</feature>
<dbReference type="Proteomes" id="UP000829720">
    <property type="component" value="Unassembled WGS sequence"/>
</dbReference>
<comment type="caution">
    <text evidence="2">The sequence shown here is derived from an EMBL/GenBank/DDBJ whole genome shotgun (WGS) entry which is preliminary data.</text>
</comment>
<name>A0A8T3CCU9_9TELE</name>
<dbReference type="AlphaFoldDB" id="A0A8T3CCU9"/>
<keyword evidence="3" id="KW-1185">Reference proteome</keyword>
<reference evidence="2" key="1">
    <citation type="submission" date="2021-01" db="EMBL/GenBank/DDBJ databases">
        <authorList>
            <person name="Zahm M."/>
            <person name="Roques C."/>
            <person name="Cabau C."/>
            <person name="Klopp C."/>
            <person name="Donnadieu C."/>
            <person name="Jouanno E."/>
            <person name="Lampietro C."/>
            <person name="Louis A."/>
            <person name="Herpin A."/>
            <person name="Echchiki A."/>
            <person name="Berthelot C."/>
            <person name="Parey E."/>
            <person name="Roest-Crollius H."/>
            <person name="Braasch I."/>
            <person name="Postlethwait J."/>
            <person name="Bobe J."/>
            <person name="Montfort J."/>
            <person name="Bouchez O."/>
            <person name="Begum T."/>
            <person name="Mejri S."/>
            <person name="Adams A."/>
            <person name="Chen W.-J."/>
            <person name="Guiguen Y."/>
        </authorList>
    </citation>
    <scope>NUCLEOTIDE SEQUENCE</scope>
    <source>
        <tissue evidence="2">Blood</tissue>
    </source>
</reference>
<gene>
    <name evidence="2" type="ORF">AGOR_G00253030</name>
</gene>
<evidence type="ECO:0000313" key="3">
    <source>
        <dbReference type="Proteomes" id="UP000829720"/>
    </source>
</evidence>
<evidence type="ECO:0000256" key="1">
    <source>
        <dbReference type="SAM" id="MobiDB-lite"/>
    </source>
</evidence>
<dbReference type="EMBL" id="JAERUA010000350">
    <property type="protein sequence ID" value="KAI1879784.1"/>
    <property type="molecule type" value="Genomic_DNA"/>
</dbReference>
<protein>
    <submittedName>
        <fullName evidence="2">Uncharacterized protein</fullName>
    </submittedName>
</protein>
<accession>A0A8T3CCU9</accession>
<feature type="compositionally biased region" description="Polar residues" evidence="1">
    <location>
        <begin position="137"/>
        <end position="147"/>
    </location>
</feature>
<evidence type="ECO:0000313" key="2">
    <source>
        <dbReference type="EMBL" id="KAI1879784.1"/>
    </source>
</evidence>